<comment type="subcellular location">
    <subcellularLocation>
        <location evidence="1">Cell envelope</location>
    </subcellularLocation>
</comment>
<dbReference type="PROSITE" id="PS50125">
    <property type="entry name" value="GUANYLATE_CYCLASE_2"/>
    <property type="match status" value="1"/>
</dbReference>
<organism evidence="9 10">
    <name type="scientific">Desulfurispira natronophila</name>
    <dbReference type="NCBI Taxonomy" id="682562"/>
    <lineage>
        <taxon>Bacteria</taxon>
        <taxon>Pseudomonadati</taxon>
        <taxon>Chrysiogenota</taxon>
        <taxon>Chrysiogenia</taxon>
        <taxon>Chrysiogenales</taxon>
        <taxon>Chrysiogenaceae</taxon>
        <taxon>Desulfurispira</taxon>
    </lineage>
</organism>
<protein>
    <submittedName>
        <fullName evidence="9">Adenylate cyclase</fullName>
        <ecNumber evidence="9">4.6.1.1</ecNumber>
    </submittedName>
</protein>
<dbReference type="CDD" id="cd07302">
    <property type="entry name" value="CHD"/>
    <property type="match status" value="1"/>
</dbReference>
<dbReference type="GO" id="GO:0006171">
    <property type="term" value="P:cAMP biosynthetic process"/>
    <property type="evidence" value="ECO:0007669"/>
    <property type="project" value="TreeGrafter"/>
</dbReference>
<dbReference type="SMART" id="SM00044">
    <property type="entry name" value="CYCc"/>
    <property type="match status" value="1"/>
</dbReference>
<dbReference type="EMBL" id="JACHID010000012">
    <property type="protein sequence ID" value="MBB5022581.1"/>
    <property type="molecule type" value="Genomic_DNA"/>
</dbReference>
<feature type="transmembrane region" description="Helical" evidence="7">
    <location>
        <begin position="389"/>
        <end position="409"/>
    </location>
</feature>
<keyword evidence="6 7" id="KW-0472">Membrane</keyword>
<dbReference type="AlphaFoldDB" id="A0A7W7Y5Q4"/>
<dbReference type="Pfam" id="PF00211">
    <property type="entry name" value="Guanylate_cyc"/>
    <property type="match status" value="1"/>
</dbReference>
<dbReference type="InterPro" id="IPR029787">
    <property type="entry name" value="Nucleotide_cyclase"/>
</dbReference>
<dbReference type="PANTHER" id="PTHR43081">
    <property type="entry name" value="ADENYLATE CYCLASE, TERMINAL-DIFFERENTIATION SPECIFIC-RELATED"/>
    <property type="match status" value="1"/>
</dbReference>
<dbReference type="GO" id="GO:0035556">
    <property type="term" value="P:intracellular signal transduction"/>
    <property type="evidence" value="ECO:0007669"/>
    <property type="project" value="InterPro"/>
</dbReference>
<keyword evidence="9" id="KW-0456">Lyase</keyword>
<feature type="transmembrane region" description="Helical" evidence="7">
    <location>
        <begin position="364"/>
        <end position="384"/>
    </location>
</feature>
<gene>
    <name evidence="9" type="ORF">HNR37_001919</name>
</gene>
<evidence type="ECO:0000259" key="8">
    <source>
        <dbReference type="PROSITE" id="PS50125"/>
    </source>
</evidence>
<reference evidence="9 10" key="1">
    <citation type="submission" date="2020-08" db="EMBL/GenBank/DDBJ databases">
        <title>Genomic Encyclopedia of Type Strains, Phase IV (KMG-IV): sequencing the most valuable type-strain genomes for metagenomic binning, comparative biology and taxonomic classification.</title>
        <authorList>
            <person name="Goeker M."/>
        </authorList>
    </citation>
    <scope>NUCLEOTIDE SEQUENCE [LARGE SCALE GENOMIC DNA]</scope>
    <source>
        <strain evidence="9 10">DSM 22071</strain>
    </source>
</reference>
<keyword evidence="5 7" id="KW-1133">Transmembrane helix</keyword>
<dbReference type="FunFam" id="3.30.70.1230:FF:000016">
    <property type="entry name" value="Adenylate/guanylate cyclase domain-containing protein"/>
    <property type="match status" value="1"/>
</dbReference>
<dbReference type="InterPro" id="IPR007890">
    <property type="entry name" value="CHASE2"/>
</dbReference>
<keyword evidence="3" id="KW-1003">Cell membrane</keyword>
<evidence type="ECO:0000256" key="4">
    <source>
        <dbReference type="ARBA" id="ARBA00022692"/>
    </source>
</evidence>
<dbReference type="PANTHER" id="PTHR43081:SF1">
    <property type="entry name" value="ADENYLATE CYCLASE, TERMINAL-DIFFERENTIATION SPECIFIC"/>
    <property type="match status" value="1"/>
</dbReference>
<proteinExistence type="inferred from homology"/>
<dbReference type="Pfam" id="PF05226">
    <property type="entry name" value="CHASE2"/>
    <property type="match status" value="1"/>
</dbReference>
<dbReference type="EC" id="4.6.1.1" evidence="9"/>
<name>A0A7W7Y5Q4_9BACT</name>
<comment type="caution">
    <text evidence="9">The sequence shown here is derived from an EMBL/GenBank/DDBJ whole genome shotgun (WGS) entry which is preliminary data.</text>
</comment>
<keyword evidence="4 7" id="KW-0812">Transmembrane</keyword>
<comment type="similarity">
    <text evidence="2">Belongs to the adenylyl cyclase class-3 family.</text>
</comment>
<sequence>MIAKHLKSILPWQYIGSLCLVVVVVGEVAGFWSLRLMDRLEWLSYDARVQATLIGDEDPSIVLIDLDERSLNEIGQWPWPRHQVAELTQILFDEYGISILGFDIVFAEPEGNLLAQQWGQLQERYPDLPPSPDVESGDAVLARTLMDYPVVMGYYFQSRAGESDPPSTGSLPAPLQVDADQEIVEALPWPRPERFTGNLTELQYAAMGGGFFDNPFVDADGVFRRVPVLQYWEGGLYANLPTAMIYTLFGQPPVSLQVAKGGGVLQLEAIDIGGFEIPVDARGGALVPWYGPRGHFTYISAADILHRRIDPQALEGALAIFGASAPGLMDLRSTPVASVYPGPEINASMLAGILHQSYKAEPPYSLAAALLILSTVGILVTLVFPRLNAVAIVVVSTALIAAHSGLNFWAWQQDWVLPFASGVLLLLVLSLWHLTMNFWRESRQKSWVTERFGQYVPPELVDEMVHTPESFGLEGEQRELSVLFSDVRGFTSFSEGIAPDELTNVMNRLLTPITEAIHQHRGTIDKYMGDAVMAFWGAPLADGDHARHSLEGAFAMLQALEEINKEFTAEGMKALAMGIGINSGSMNVGNMGSEFRMAYTVMGDNVNLGSRLEGLTKAYGVDIIVSETTAAAVPDWACRRIDRVKVKGRTAPISIFEPIGPADSLSTETRQWLQQHDLAMEAYSAQRFDQAHDIFTATLAEHPNDSIARLYLQRIEHYQSSPPGPEWDGVWTHTEK</sequence>
<feature type="transmembrane region" description="Helical" evidence="7">
    <location>
        <begin position="415"/>
        <end position="435"/>
    </location>
</feature>
<dbReference type="SUPFAM" id="SSF55073">
    <property type="entry name" value="Nucleotide cyclase"/>
    <property type="match status" value="1"/>
</dbReference>
<dbReference type="GO" id="GO:0030313">
    <property type="term" value="C:cell envelope"/>
    <property type="evidence" value="ECO:0007669"/>
    <property type="project" value="UniProtKB-SubCell"/>
</dbReference>
<evidence type="ECO:0000256" key="6">
    <source>
        <dbReference type="ARBA" id="ARBA00023136"/>
    </source>
</evidence>
<dbReference type="Gene3D" id="3.30.70.1230">
    <property type="entry name" value="Nucleotide cyclase"/>
    <property type="match status" value="1"/>
</dbReference>
<dbReference type="GO" id="GO:0004016">
    <property type="term" value="F:adenylate cyclase activity"/>
    <property type="evidence" value="ECO:0007669"/>
    <property type="project" value="UniProtKB-EC"/>
</dbReference>
<evidence type="ECO:0000256" key="2">
    <source>
        <dbReference type="ARBA" id="ARBA00005381"/>
    </source>
</evidence>
<dbReference type="InterPro" id="IPR001054">
    <property type="entry name" value="A/G_cyclase"/>
</dbReference>
<evidence type="ECO:0000256" key="3">
    <source>
        <dbReference type="ARBA" id="ARBA00022475"/>
    </source>
</evidence>
<keyword evidence="10" id="KW-1185">Reference proteome</keyword>
<evidence type="ECO:0000256" key="5">
    <source>
        <dbReference type="ARBA" id="ARBA00022989"/>
    </source>
</evidence>
<feature type="domain" description="Guanylate cyclase" evidence="8">
    <location>
        <begin position="481"/>
        <end position="613"/>
    </location>
</feature>
<evidence type="ECO:0000313" key="10">
    <source>
        <dbReference type="Proteomes" id="UP000528322"/>
    </source>
</evidence>
<dbReference type="RefSeq" id="WP_183733340.1">
    <property type="nucleotide sequence ID" value="NZ_JACHID010000012.1"/>
</dbReference>
<feature type="transmembrane region" description="Helical" evidence="7">
    <location>
        <begin position="12"/>
        <end position="34"/>
    </location>
</feature>
<dbReference type="SMART" id="SM01080">
    <property type="entry name" value="CHASE2"/>
    <property type="match status" value="1"/>
</dbReference>
<dbReference type="InterPro" id="IPR050697">
    <property type="entry name" value="Adenylyl/Guanylyl_Cyclase_3/4"/>
</dbReference>
<dbReference type="Proteomes" id="UP000528322">
    <property type="component" value="Unassembled WGS sequence"/>
</dbReference>
<accession>A0A7W7Y5Q4</accession>
<evidence type="ECO:0000313" key="9">
    <source>
        <dbReference type="EMBL" id="MBB5022581.1"/>
    </source>
</evidence>
<evidence type="ECO:0000256" key="7">
    <source>
        <dbReference type="SAM" id="Phobius"/>
    </source>
</evidence>
<evidence type="ECO:0000256" key="1">
    <source>
        <dbReference type="ARBA" id="ARBA00004196"/>
    </source>
</evidence>